<dbReference type="GO" id="GO:0015288">
    <property type="term" value="F:porin activity"/>
    <property type="evidence" value="ECO:0007669"/>
    <property type="project" value="InterPro"/>
</dbReference>
<organism evidence="3 4">
    <name type="scientific">Swingsia samuiensis</name>
    <dbReference type="NCBI Taxonomy" id="1293412"/>
    <lineage>
        <taxon>Bacteria</taxon>
        <taxon>Pseudomonadati</taxon>
        <taxon>Pseudomonadota</taxon>
        <taxon>Alphaproteobacteria</taxon>
        <taxon>Acetobacterales</taxon>
        <taxon>Acetobacteraceae</taxon>
        <taxon>Swingsia</taxon>
    </lineage>
</organism>
<dbReference type="GO" id="GO:0008643">
    <property type="term" value="P:carbohydrate transport"/>
    <property type="evidence" value="ECO:0007669"/>
    <property type="project" value="InterPro"/>
</dbReference>
<accession>A0A4Y6UK42</accession>
<dbReference type="Gene3D" id="2.40.160.180">
    <property type="entry name" value="Carbohydrate-selective porin OprB"/>
    <property type="match status" value="1"/>
</dbReference>
<comment type="similarity">
    <text evidence="1 2">Belongs to the OprB family.</text>
</comment>
<dbReference type="GO" id="GO:0016020">
    <property type="term" value="C:membrane"/>
    <property type="evidence" value="ECO:0007669"/>
    <property type="project" value="InterPro"/>
</dbReference>
<dbReference type="OrthoDB" id="177316at2"/>
<proteinExistence type="inferred from homology"/>
<evidence type="ECO:0000256" key="2">
    <source>
        <dbReference type="RuleBase" id="RU363072"/>
    </source>
</evidence>
<keyword evidence="4" id="KW-1185">Reference proteome</keyword>
<dbReference type="RefSeq" id="WP_141460033.1">
    <property type="nucleotide sequence ID" value="NZ_CP038141.1"/>
</dbReference>
<dbReference type="Proteomes" id="UP000316313">
    <property type="component" value="Chromosome"/>
</dbReference>
<evidence type="ECO:0000313" key="3">
    <source>
        <dbReference type="EMBL" id="QDH16761.1"/>
    </source>
</evidence>
<dbReference type="InterPro" id="IPR038673">
    <property type="entry name" value="OprB_sf"/>
</dbReference>
<dbReference type="PANTHER" id="PTHR37944">
    <property type="entry name" value="PORIN B"/>
    <property type="match status" value="1"/>
</dbReference>
<name>A0A4Y6UK42_9PROT</name>
<dbReference type="KEGG" id="ssam:E3D00_03650"/>
<dbReference type="EMBL" id="CP038141">
    <property type="protein sequence ID" value="QDH16761.1"/>
    <property type="molecule type" value="Genomic_DNA"/>
</dbReference>
<protein>
    <submittedName>
        <fullName evidence="3">Carbohydrate porin</fullName>
    </submittedName>
</protein>
<sequence length="488" mass="54210">MLCLKLPVREWVVTILGMVVCIFYMTIPNRAYAQAEISRDLYTPRLYQAHAFPMQGSGQYQVGPVIPTLYGGPHLFGNWGGVRPWLEKRGIFVNLTFNQEYMGNLTGGRTRDNVASGQVAGEIDVDWQKLAGVQGLWTHMLVVNGNGRSFSHTLGDSVTNPEQIYGARGNVVAHLVDLYADKAFLKDRIILSFGDIPTGSFFAYDYLSCSFMNVSMCSNFAPGKYNAGGRDWPSGNLGAVLRFRPTLQTYITVGSFVVSPHNYNGGISGWAMAQDGMSLKRMSTQVEIGWMPEFGRHKLRGNYKIGGWYDSSHYPSLYHDAQGNSYQVSGLQPQQLSGMKTAWFMFDQMLIRNGEGLTNGLILLGGVGYSSGKISAMSDHEWIGMVESGTPWHRPGDQAGIMLQHMQMSRSVSLQQQSSLMLGQPFLSNQWGPVYGVQNWENVYEAFYSIHLMKAASLQGDLQYLEHPGATTKFKDAFIMGGQFTVSF</sequence>
<dbReference type="InterPro" id="IPR052932">
    <property type="entry name" value="OprB_Porin"/>
</dbReference>
<dbReference type="AlphaFoldDB" id="A0A4Y6UK42"/>
<evidence type="ECO:0000256" key="1">
    <source>
        <dbReference type="ARBA" id="ARBA00008769"/>
    </source>
</evidence>
<dbReference type="PANTHER" id="PTHR37944:SF1">
    <property type="entry name" value="PORIN B"/>
    <property type="match status" value="1"/>
</dbReference>
<gene>
    <name evidence="3" type="ORF">E3D00_03650</name>
</gene>
<evidence type="ECO:0000313" key="4">
    <source>
        <dbReference type="Proteomes" id="UP000316313"/>
    </source>
</evidence>
<dbReference type="Pfam" id="PF04966">
    <property type="entry name" value="OprB"/>
    <property type="match status" value="1"/>
</dbReference>
<reference evidence="3 4" key="1">
    <citation type="submission" date="2019-03" db="EMBL/GenBank/DDBJ databases">
        <title>The complete genome sequence of Swingsia samuiensis NBRC107927(T).</title>
        <authorList>
            <person name="Chua K.-O."/>
            <person name="Chan K.-G."/>
            <person name="See-Too W.-S."/>
        </authorList>
    </citation>
    <scope>NUCLEOTIDE SEQUENCE [LARGE SCALE GENOMIC DNA]</scope>
    <source>
        <strain evidence="3 4">AH83</strain>
    </source>
</reference>
<dbReference type="InterPro" id="IPR007049">
    <property type="entry name" value="Carb-sel_porin_OprB"/>
</dbReference>